<dbReference type="SUPFAM" id="SSF53067">
    <property type="entry name" value="Actin-like ATPase domain"/>
    <property type="match status" value="2"/>
</dbReference>
<dbReference type="CDD" id="cd10170">
    <property type="entry name" value="ASKHA_NBD_HSP70"/>
    <property type="match status" value="1"/>
</dbReference>
<dbReference type="OrthoDB" id="9760742at2"/>
<dbReference type="Proteomes" id="UP000215086">
    <property type="component" value="Chromosome"/>
</dbReference>
<evidence type="ECO:0000256" key="2">
    <source>
        <dbReference type="ARBA" id="ARBA00022741"/>
    </source>
</evidence>
<keyword evidence="2" id="KW-0547">Nucleotide-binding</keyword>
<evidence type="ECO:0000313" key="5">
    <source>
        <dbReference type="Proteomes" id="UP000215086"/>
    </source>
</evidence>
<organism evidence="4 5">
    <name type="scientific">Thermogutta terrifontis</name>
    <dbReference type="NCBI Taxonomy" id="1331910"/>
    <lineage>
        <taxon>Bacteria</taxon>
        <taxon>Pseudomonadati</taxon>
        <taxon>Planctomycetota</taxon>
        <taxon>Planctomycetia</taxon>
        <taxon>Pirellulales</taxon>
        <taxon>Thermoguttaceae</taxon>
        <taxon>Thermogutta</taxon>
    </lineage>
</organism>
<evidence type="ECO:0000313" key="4">
    <source>
        <dbReference type="EMBL" id="ASV75110.1"/>
    </source>
</evidence>
<evidence type="ECO:0000256" key="3">
    <source>
        <dbReference type="ARBA" id="ARBA00022840"/>
    </source>
</evidence>
<protein>
    <submittedName>
        <fullName evidence="4">DnaK-related protein</fullName>
    </submittedName>
</protein>
<dbReference type="PANTHER" id="PTHR42749">
    <property type="entry name" value="CELL SHAPE-DETERMINING PROTEIN MREB"/>
    <property type="match status" value="1"/>
</dbReference>
<keyword evidence="3" id="KW-0067">ATP-binding</keyword>
<dbReference type="InterPro" id="IPR018181">
    <property type="entry name" value="Heat_shock_70_CS"/>
</dbReference>
<dbReference type="PRINTS" id="PR00301">
    <property type="entry name" value="HEATSHOCK70"/>
</dbReference>
<name>A0A286RGN1_9BACT</name>
<dbReference type="PANTHER" id="PTHR42749:SF1">
    <property type="entry name" value="CELL SHAPE-DETERMINING PROTEIN MREB"/>
    <property type="match status" value="1"/>
</dbReference>
<keyword evidence="5" id="KW-1185">Reference proteome</keyword>
<sequence length="600" mass="65950">MSPQFVVGIDLGTTNSVLAYAPYEVDEPKLTVLEIPQLVAPGVIETRTTLPSFLYLARDHEISAGTLDLPWAQGLTYAVGEFARRQSADAPERTVSAAKSWLCYSRVDRHQPILPWNAPAEVPRISPVTAAQRYLEHLIGAWNHAFPEAPIKQQKVVLTVPASFDAAARELTREAALAAGLPEDLILLEEPQAALYAWLGDIGPKWRKLLKVGNQVLVCDVGGGTTDFTLVRVEEQDGELTLQRVAVGNHLLVGGDNMDLTLAHFVSQKFAEKGIALDPWQSVALWHSCRVAKETLLGENPPAQHSVTILGRGSRLIGGTISVDIDRESVEKLLVDGFFPVCEISDRPARRRVSGFRELGLPFETDTAVTRHLAAFLQSHGEGQDLPVRPTHVLLNGGVFKAARFRERLLEVLTRWFPDQPQPTLLPGLHDLDHAVAKGAAYYGWAKDHGGVRIRGGTARAYYVGIETAGPAVPGIPRPLHLLCVVPIGMEEGTSIDIPSEEVGLVVGERVVFRFFSSSVRKQDRPGDVHQSWSPDEIEETDSLEACLPAEDGRPGDYVPVRFQSRVTELGVLELWCQSTTSDQRWKLEFSVREDADTDV</sequence>
<evidence type="ECO:0000256" key="1">
    <source>
        <dbReference type="ARBA" id="ARBA00007381"/>
    </source>
</evidence>
<dbReference type="EMBL" id="CP018477">
    <property type="protein sequence ID" value="ASV75110.1"/>
    <property type="molecule type" value="Genomic_DNA"/>
</dbReference>
<dbReference type="KEGG" id="ttf:THTE_2508"/>
<dbReference type="InterPro" id="IPR013126">
    <property type="entry name" value="Hsp_70_fam"/>
</dbReference>
<dbReference type="PROSITE" id="PS00297">
    <property type="entry name" value="HSP70_1"/>
    <property type="match status" value="1"/>
</dbReference>
<accession>A0A286RGN1</accession>
<gene>
    <name evidence="4" type="ORF">THTE_2508</name>
</gene>
<dbReference type="InterPro" id="IPR043129">
    <property type="entry name" value="ATPase_NBD"/>
</dbReference>
<dbReference type="Gene3D" id="3.30.420.40">
    <property type="match status" value="2"/>
</dbReference>
<reference evidence="4 5" key="1">
    <citation type="journal article" name="Front. Microbiol.">
        <title>Sugar Metabolism of the First Thermophilic Planctomycete Thermogutta terrifontis: Comparative Genomic and Transcriptomic Approaches.</title>
        <authorList>
            <person name="Elcheninov A.G."/>
            <person name="Menzel P."/>
            <person name="Gudbergsdottir S.R."/>
            <person name="Slesarev A.I."/>
            <person name="Kadnikov V.V."/>
            <person name="Krogh A."/>
            <person name="Bonch-Osmolovskaya E.A."/>
            <person name="Peng X."/>
            <person name="Kublanov I.V."/>
        </authorList>
    </citation>
    <scope>NUCLEOTIDE SEQUENCE [LARGE SCALE GENOMIC DNA]</scope>
    <source>
        <strain evidence="4 5">R1</strain>
    </source>
</reference>
<proteinExistence type="inferred from homology"/>
<comment type="similarity">
    <text evidence="1">Belongs to the heat shock protein 70 family.</text>
</comment>
<dbReference type="GO" id="GO:0140662">
    <property type="term" value="F:ATP-dependent protein folding chaperone"/>
    <property type="evidence" value="ECO:0007669"/>
    <property type="project" value="InterPro"/>
</dbReference>
<dbReference type="RefSeq" id="WP_095415265.1">
    <property type="nucleotide sequence ID" value="NZ_CP018477.1"/>
</dbReference>
<dbReference type="GO" id="GO:0005524">
    <property type="term" value="F:ATP binding"/>
    <property type="evidence" value="ECO:0007669"/>
    <property type="project" value="UniProtKB-KW"/>
</dbReference>
<dbReference type="Pfam" id="PF00012">
    <property type="entry name" value="HSP70"/>
    <property type="match status" value="1"/>
</dbReference>
<dbReference type="AlphaFoldDB" id="A0A286RGN1"/>